<name>E6U7J0_ETHHY</name>
<dbReference type="InterPro" id="IPR022791">
    <property type="entry name" value="L-PG_synthase/AglD"/>
</dbReference>
<evidence type="ECO:0000256" key="4">
    <source>
        <dbReference type="ARBA" id="ARBA00022989"/>
    </source>
</evidence>
<feature type="transmembrane region" description="Helical" evidence="6">
    <location>
        <begin position="218"/>
        <end position="235"/>
    </location>
</feature>
<sequence>MKKKLKIKIVAGIIVTVIMVYMAARALGGLDPWVLFRSNVNWWLFLAAAVLFGMGQFVRAFVYPYGIDCRMTLGASCRVVMVGNMANMLLPLRAGEGLRFAFFPPEYSAVRRTRLVMTPGGADVVAILLLSILAIPLAAGNMHPSTVQTLKAAGIVLAVLAIAFMLAGMLIPRLRRMTHLYITSGFARMVGWVFCSWVLLLVSNWAGMLAFQFDPVQAVRMAFAVFATSNIILFIPSSPGGLGVFEYAVVFSLSFFGVPEPSSVSVALFLHLVQYAALLPLGALAYLSGLRLQRTTAAALRKSV</sequence>
<dbReference type="GO" id="GO:0006629">
    <property type="term" value="P:lipid metabolic process"/>
    <property type="evidence" value="ECO:0007669"/>
    <property type="project" value="UniProtKB-KW"/>
</dbReference>
<dbReference type="RefSeq" id="WP_013485368.1">
    <property type="nucleotide sequence ID" value="NC_014828.1"/>
</dbReference>
<dbReference type="eggNOG" id="COG0392">
    <property type="taxonomic scope" value="Bacteria"/>
</dbReference>
<protein>
    <recommendedName>
        <fullName evidence="6">Phosphatidylglycerol lysyltransferase</fullName>
        <ecNumber evidence="6">2.3.2.3</ecNumber>
    </recommendedName>
    <alternativeName>
        <fullName evidence="6">Lysylphosphatidylglycerol synthase</fullName>
    </alternativeName>
</protein>
<feature type="transmembrane region" description="Helical" evidence="6">
    <location>
        <begin position="7"/>
        <end position="28"/>
    </location>
</feature>
<organism evidence="7 8">
    <name type="scientific">Ethanoligenens harbinense (strain DSM 18485 / JCM 12961 / CGMCC 1.5033 / YUAN-3)</name>
    <dbReference type="NCBI Taxonomy" id="663278"/>
    <lineage>
        <taxon>Bacteria</taxon>
        <taxon>Bacillati</taxon>
        <taxon>Bacillota</taxon>
        <taxon>Clostridia</taxon>
        <taxon>Eubacteriales</taxon>
        <taxon>Oscillospiraceae</taxon>
        <taxon>Ethanoligenens</taxon>
    </lineage>
</organism>
<dbReference type="GO" id="GO:0005886">
    <property type="term" value="C:plasma membrane"/>
    <property type="evidence" value="ECO:0007669"/>
    <property type="project" value="UniProtKB-SubCell"/>
</dbReference>
<keyword evidence="2" id="KW-1003">Cell membrane</keyword>
<dbReference type="Pfam" id="PF03706">
    <property type="entry name" value="LPG_synthase_TM"/>
    <property type="match status" value="1"/>
</dbReference>
<evidence type="ECO:0000313" key="8">
    <source>
        <dbReference type="Proteomes" id="UP000001551"/>
    </source>
</evidence>
<gene>
    <name evidence="6" type="primary">mprF</name>
    <name evidence="7" type="ordered locus">Ethha_1476</name>
</gene>
<feature type="transmembrane region" description="Helical" evidence="6">
    <location>
        <begin position="242"/>
        <end position="258"/>
    </location>
</feature>
<comment type="subcellular location">
    <subcellularLocation>
        <location evidence="1 6">Cell membrane</location>
        <topology evidence="1 6">Multi-pass membrane protein</topology>
    </subcellularLocation>
</comment>
<dbReference type="EC" id="2.3.2.3" evidence="6"/>
<dbReference type="GO" id="GO:0050071">
    <property type="term" value="F:phosphatidylglycerol lysyltransferase activity"/>
    <property type="evidence" value="ECO:0007669"/>
    <property type="project" value="UniProtKB-EC"/>
</dbReference>
<evidence type="ECO:0000256" key="2">
    <source>
        <dbReference type="ARBA" id="ARBA00022475"/>
    </source>
</evidence>
<feature type="transmembrane region" description="Helical" evidence="6">
    <location>
        <begin position="121"/>
        <end position="140"/>
    </location>
</feature>
<dbReference type="PANTHER" id="PTHR39087:SF2">
    <property type="entry name" value="UPF0104 MEMBRANE PROTEIN MJ1595"/>
    <property type="match status" value="1"/>
</dbReference>
<accession>E6U7J0</accession>
<dbReference type="Proteomes" id="UP000001551">
    <property type="component" value="Chromosome"/>
</dbReference>
<keyword evidence="8" id="KW-1185">Reference proteome</keyword>
<proteinExistence type="inferred from homology"/>
<evidence type="ECO:0000313" key="7">
    <source>
        <dbReference type="EMBL" id="ADU27013.1"/>
    </source>
</evidence>
<dbReference type="HOGENOM" id="CLU_867921_0_0_9"/>
<keyword evidence="6" id="KW-0046">Antibiotic resistance</keyword>
<dbReference type="STRING" id="663278.Ethha_1476"/>
<keyword evidence="4 6" id="KW-1133">Transmembrane helix</keyword>
<comment type="function">
    <text evidence="6">Catalyzes the transfer of a lysyl group from L-lysyl-tRNA(Lys) to membrane-bound phosphatidylglycerol (PG), which produces lysylphosphatidylglycerol (LPG), a major component of the bacterial membrane with a positive net charge. LPG synthesis contributes to bacterial virulence as it is involved in the resistance mechanism against cationic antimicrobial peptides (CAMP) produces by the host's immune system (defensins, cathelicidins) and by the competing microorganisms.</text>
</comment>
<keyword evidence="6" id="KW-0808">Transferase</keyword>
<keyword evidence="5 6" id="KW-0472">Membrane</keyword>
<comment type="catalytic activity">
    <reaction evidence="6">
        <text>L-lysyl-tRNA(Lys) + a 1,2-diacyl-sn-glycero-3-phospho-(1'-sn-glycerol) = a 1,2-diacyl-sn-glycero-3-phospho-1'-(3'-O-L-lysyl)-sn-glycerol + tRNA(Lys)</text>
        <dbReference type="Rhea" id="RHEA:10668"/>
        <dbReference type="Rhea" id="RHEA-COMP:9696"/>
        <dbReference type="Rhea" id="RHEA-COMP:9697"/>
        <dbReference type="ChEBI" id="CHEBI:64716"/>
        <dbReference type="ChEBI" id="CHEBI:75792"/>
        <dbReference type="ChEBI" id="CHEBI:78442"/>
        <dbReference type="ChEBI" id="CHEBI:78529"/>
        <dbReference type="EC" id="2.3.2.3"/>
    </reaction>
</comment>
<feature type="transmembrane region" description="Helical" evidence="6">
    <location>
        <begin position="152"/>
        <end position="174"/>
    </location>
</feature>
<dbReference type="AlphaFoldDB" id="E6U7J0"/>
<keyword evidence="6" id="KW-0443">Lipid metabolism</keyword>
<evidence type="ECO:0000256" key="3">
    <source>
        <dbReference type="ARBA" id="ARBA00022692"/>
    </source>
</evidence>
<feature type="transmembrane region" description="Helical" evidence="6">
    <location>
        <begin position="40"/>
        <end position="62"/>
    </location>
</feature>
<dbReference type="EMBL" id="CP002400">
    <property type="protein sequence ID" value="ADU27013.1"/>
    <property type="molecule type" value="Genomic_DNA"/>
</dbReference>
<reference evidence="7 8" key="1">
    <citation type="submission" date="2010-12" db="EMBL/GenBank/DDBJ databases">
        <title>Complete sequence of Ethanoligenens harbinense YUAN-3.</title>
        <authorList>
            <person name="Lucas S."/>
            <person name="Copeland A."/>
            <person name="Lapidus A."/>
            <person name="Cheng J.-F."/>
            <person name="Bruce D."/>
            <person name="Goodwin L."/>
            <person name="Pitluck S."/>
            <person name="Chertkov O."/>
            <person name="Misra M."/>
            <person name="Detter J.C."/>
            <person name="Han C."/>
            <person name="Tapia R."/>
            <person name="Land M."/>
            <person name="Hauser L."/>
            <person name="Jeffries C."/>
            <person name="Kyrpides N."/>
            <person name="Ivanova N."/>
            <person name="Mikhailova N."/>
            <person name="Wang A."/>
            <person name="Mouttaki H."/>
            <person name="He Z."/>
            <person name="Zhou J."/>
            <person name="Hemme C.L."/>
            <person name="Woyke T."/>
        </authorList>
    </citation>
    <scope>NUCLEOTIDE SEQUENCE [LARGE SCALE GENOMIC DNA]</scope>
    <source>
        <strain evidence="8">DSM 18485 / JCM 12961 / CGMCC 1.5033 / YUAN-3</strain>
    </source>
</reference>
<feature type="transmembrane region" description="Helical" evidence="6">
    <location>
        <begin position="186"/>
        <end position="206"/>
    </location>
</feature>
<evidence type="ECO:0000256" key="6">
    <source>
        <dbReference type="RuleBase" id="RU363042"/>
    </source>
</evidence>
<feature type="transmembrane region" description="Helical" evidence="6">
    <location>
        <begin position="264"/>
        <end position="287"/>
    </location>
</feature>
<dbReference type="PANTHER" id="PTHR39087">
    <property type="entry name" value="UPF0104 MEMBRANE PROTEIN MJ1595"/>
    <property type="match status" value="1"/>
</dbReference>
<dbReference type="KEGG" id="eha:Ethha_1476"/>
<evidence type="ECO:0000256" key="5">
    <source>
        <dbReference type="ARBA" id="ARBA00023136"/>
    </source>
</evidence>
<dbReference type="GO" id="GO:0046677">
    <property type="term" value="P:response to antibiotic"/>
    <property type="evidence" value="ECO:0007669"/>
    <property type="project" value="UniProtKB-KW"/>
</dbReference>
<keyword evidence="3 6" id="KW-0812">Transmembrane</keyword>
<comment type="similarity">
    <text evidence="6">Belongs to the LPG synthase family.</text>
</comment>
<evidence type="ECO:0000256" key="1">
    <source>
        <dbReference type="ARBA" id="ARBA00004651"/>
    </source>
</evidence>